<comment type="similarity">
    <text evidence="1">Belongs to the peptidase S33 family.</text>
</comment>
<dbReference type="Proteomes" id="UP000823786">
    <property type="component" value="Unassembled WGS sequence"/>
</dbReference>
<accession>A0ABS4EWC8</accession>
<dbReference type="InterPro" id="IPR000639">
    <property type="entry name" value="Epox_hydrolase-like"/>
</dbReference>
<dbReference type="InterPro" id="IPR006311">
    <property type="entry name" value="TAT_signal"/>
</dbReference>
<dbReference type="RefSeq" id="WP_209857297.1">
    <property type="nucleotide sequence ID" value="NZ_JAGGJV010000015.1"/>
</dbReference>
<dbReference type="PANTHER" id="PTHR21661">
    <property type="entry name" value="EPOXIDE HYDROLASE 1-RELATED"/>
    <property type="match status" value="1"/>
</dbReference>
<comment type="caution">
    <text evidence="5">The sequence shown here is derived from an EMBL/GenBank/DDBJ whole genome shotgun (WGS) entry which is preliminary data.</text>
</comment>
<evidence type="ECO:0000313" key="6">
    <source>
        <dbReference type="Proteomes" id="UP000823786"/>
    </source>
</evidence>
<protein>
    <submittedName>
        <fullName evidence="5">Pimeloyl-ACP methyl ester carboxylesterase</fullName>
    </submittedName>
</protein>
<dbReference type="PANTHER" id="PTHR21661:SF35">
    <property type="entry name" value="EPOXIDE HYDROLASE"/>
    <property type="match status" value="1"/>
</dbReference>
<evidence type="ECO:0000256" key="3">
    <source>
        <dbReference type="ARBA" id="ARBA00022801"/>
    </source>
</evidence>
<feature type="domain" description="Epoxide hydrolase N-terminal" evidence="4">
    <location>
        <begin position="50"/>
        <end position="154"/>
    </location>
</feature>
<keyword evidence="2" id="KW-0058">Aromatic hydrocarbons catabolism</keyword>
<gene>
    <name evidence="5" type="ORF">J2Z75_005786</name>
</gene>
<evidence type="ECO:0000256" key="1">
    <source>
        <dbReference type="ARBA" id="ARBA00010088"/>
    </source>
</evidence>
<evidence type="ECO:0000313" key="5">
    <source>
        <dbReference type="EMBL" id="MBP1862255.1"/>
    </source>
</evidence>
<name>A0ABS4EWC8_9HYPH</name>
<dbReference type="PROSITE" id="PS51318">
    <property type="entry name" value="TAT"/>
    <property type="match status" value="1"/>
</dbReference>
<dbReference type="Gene3D" id="3.40.50.1820">
    <property type="entry name" value="alpha/beta hydrolase"/>
    <property type="match status" value="1"/>
</dbReference>
<dbReference type="Pfam" id="PF06441">
    <property type="entry name" value="EHN"/>
    <property type="match status" value="1"/>
</dbReference>
<dbReference type="InterPro" id="IPR016292">
    <property type="entry name" value="Epoxide_hydrolase"/>
</dbReference>
<dbReference type="EMBL" id="JAGGJV010000015">
    <property type="protein sequence ID" value="MBP1862255.1"/>
    <property type="molecule type" value="Genomic_DNA"/>
</dbReference>
<sequence length="438" mass="47799">MTGQNSNQAVQMSRRSLLVGSAAIGLSTAILPLVAIAADAVDAVSAAGAIRPFRADIPETVLIDLRQRLAVTRWPDDETVSDGSQGVQSAQLRELVNYWRTSYDWRKAEEKLNAAPQFLTNIDGLDIHFIHVRSKHENALPLIMTHGWPGSVFELLNVIGPLTDPTAHGGQAEDAFHLVLPSIPGFGFSQKPTSTGWNPQRIAAAWDMLMKRLGYNRYVSQGGDWGAIISDALGRQAPDGLLGIHVNRVERATTFPTAAAQALMNGTPAPDTLSPEEKMVFGEVRDFVNNGFGYAAIMNTRPETIGYGLADSPVGLAAWLYDKIADWVFTTGDPETALGKDAILDNITLYWLTNTGPSSGRIYWENAASGAKLTPINVPVGVTIFPGEVYKPPKKWLSKAYPHLVYYNQVSKGGHFAAWEEPELFSQEIRTAFKAMRP</sequence>
<evidence type="ECO:0000259" key="4">
    <source>
        <dbReference type="Pfam" id="PF06441"/>
    </source>
</evidence>
<proteinExistence type="inferred from homology"/>
<keyword evidence="3" id="KW-0378">Hydrolase</keyword>
<evidence type="ECO:0000256" key="2">
    <source>
        <dbReference type="ARBA" id="ARBA00022797"/>
    </source>
</evidence>
<keyword evidence="6" id="KW-1185">Reference proteome</keyword>
<dbReference type="SUPFAM" id="SSF53474">
    <property type="entry name" value="alpha/beta-Hydrolases"/>
    <property type="match status" value="1"/>
</dbReference>
<dbReference type="PRINTS" id="PR00412">
    <property type="entry name" value="EPOXHYDRLASE"/>
</dbReference>
<dbReference type="InterPro" id="IPR029058">
    <property type="entry name" value="AB_hydrolase_fold"/>
</dbReference>
<organism evidence="5 6">
    <name type="scientific">Rhizobium herbae</name>
    <dbReference type="NCBI Taxonomy" id="508661"/>
    <lineage>
        <taxon>Bacteria</taxon>
        <taxon>Pseudomonadati</taxon>
        <taxon>Pseudomonadota</taxon>
        <taxon>Alphaproteobacteria</taxon>
        <taxon>Hyphomicrobiales</taxon>
        <taxon>Rhizobiaceae</taxon>
        <taxon>Rhizobium/Agrobacterium group</taxon>
        <taxon>Rhizobium</taxon>
    </lineage>
</organism>
<reference evidence="5 6" key="1">
    <citation type="submission" date="2021-03" db="EMBL/GenBank/DDBJ databases">
        <title>Genomic Encyclopedia of Type Strains, Phase IV (KMG-IV): sequencing the most valuable type-strain genomes for metagenomic binning, comparative biology and taxonomic classification.</title>
        <authorList>
            <person name="Goeker M."/>
        </authorList>
    </citation>
    <scope>NUCLEOTIDE SEQUENCE [LARGE SCALE GENOMIC DNA]</scope>
    <source>
        <strain evidence="5 6">DSM 26427</strain>
    </source>
</reference>
<dbReference type="PIRSF" id="PIRSF001112">
    <property type="entry name" value="Epoxide_hydrolase"/>
    <property type="match status" value="1"/>
</dbReference>
<dbReference type="InterPro" id="IPR010497">
    <property type="entry name" value="Epoxide_hydro_N"/>
</dbReference>